<gene>
    <name evidence="2" type="ORF">g.7354</name>
</gene>
<dbReference type="InterPro" id="IPR013083">
    <property type="entry name" value="Znf_RING/FYVE/PHD"/>
</dbReference>
<dbReference type="AlphaFoldDB" id="A0A2S2PJU9"/>
<reference evidence="2" key="1">
    <citation type="submission" date="2018-04" db="EMBL/GenBank/DDBJ databases">
        <title>Transcriptome of Schizaphis graminum biotype I.</title>
        <authorList>
            <person name="Scully E.D."/>
            <person name="Geib S.M."/>
            <person name="Palmer N.A."/>
            <person name="Koch K."/>
            <person name="Bradshaw J."/>
            <person name="Heng-Moss T."/>
            <person name="Sarath G."/>
        </authorList>
    </citation>
    <scope>NUCLEOTIDE SEQUENCE</scope>
</reference>
<proteinExistence type="predicted"/>
<evidence type="ECO:0000256" key="1">
    <source>
        <dbReference type="SAM" id="MobiDB-lite"/>
    </source>
</evidence>
<dbReference type="EMBL" id="GGMR01017113">
    <property type="protein sequence ID" value="MBY29732.1"/>
    <property type="molecule type" value="Transcribed_RNA"/>
</dbReference>
<organism evidence="2">
    <name type="scientific">Schizaphis graminum</name>
    <name type="common">Green bug aphid</name>
    <dbReference type="NCBI Taxonomy" id="13262"/>
    <lineage>
        <taxon>Eukaryota</taxon>
        <taxon>Metazoa</taxon>
        <taxon>Ecdysozoa</taxon>
        <taxon>Arthropoda</taxon>
        <taxon>Hexapoda</taxon>
        <taxon>Insecta</taxon>
        <taxon>Pterygota</taxon>
        <taxon>Neoptera</taxon>
        <taxon>Paraneoptera</taxon>
        <taxon>Hemiptera</taxon>
        <taxon>Sternorrhyncha</taxon>
        <taxon>Aphidomorpha</taxon>
        <taxon>Aphidoidea</taxon>
        <taxon>Aphididae</taxon>
        <taxon>Aphidini</taxon>
        <taxon>Schizaphis</taxon>
    </lineage>
</organism>
<dbReference type="Gene3D" id="3.30.40.10">
    <property type="entry name" value="Zinc/RING finger domain, C3HC4 (zinc finger)"/>
    <property type="match status" value="1"/>
</dbReference>
<protein>
    <submittedName>
        <fullName evidence="2">Uncharacterized protein</fullName>
    </submittedName>
</protein>
<feature type="region of interest" description="Disordered" evidence="1">
    <location>
        <begin position="1"/>
        <end position="38"/>
    </location>
</feature>
<feature type="compositionally biased region" description="Polar residues" evidence="1">
    <location>
        <begin position="18"/>
        <end position="32"/>
    </location>
</feature>
<accession>A0A2S2PJU9</accession>
<sequence>MSGNTNSHDNSKSKHLAENSQRTMTASTSTSSDLEDPSPTISLFVVSFECSVCLKKIMEVRSKPCQHTSCLDCVPIQCTVECRKTLIDTIDRPELYDKVLGGYELSCSDLAKVVPKKKRHYPEQD</sequence>
<name>A0A2S2PJU9_SCHGA</name>
<dbReference type="SUPFAM" id="SSF57850">
    <property type="entry name" value="RING/U-box"/>
    <property type="match status" value="1"/>
</dbReference>
<evidence type="ECO:0000313" key="2">
    <source>
        <dbReference type="EMBL" id="MBY29732.1"/>
    </source>
</evidence>